<reference evidence="3" key="1">
    <citation type="submission" date="2022-11" db="UniProtKB">
        <authorList>
            <consortium name="WormBaseParasite"/>
        </authorList>
    </citation>
    <scope>IDENTIFICATION</scope>
</reference>
<keyword evidence="2" id="KW-1185">Reference proteome</keyword>
<evidence type="ECO:0000313" key="2">
    <source>
        <dbReference type="Proteomes" id="UP000887574"/>
    </source>
</evidence>
<dbReference type="InterPro" id="IPR002602">
    <property type="entry name" value="DB"/>
</dbReference>
<dbReference type="WBParaSite" id="jg1350">
    <property type="protein sequence ID" value="jg1350"/>
    <property type="gene ID" value="jg1350"/>
</dbReference>
<proteinExistence type="predicted"/>
<sequence>MRVDYFLIQGIHNCIIGKGADDYGDDKKYANSLLECLNGDRDNLDCCRREGVKGDCLRLCNGTAPQNIECLKFGLDQASG</sequence>
<name>A0A915CY09_9BILA</name>
<dbReference type="AlphaFoldDB" id="A0A915CY09"/>
<dbReference type="Pfam" id="PF01682">
    <property type="entry name" value="DB"/>
    <property type="match status" value="1"/>
</dbReference>
<dbReference type="Proteomes" id="UP000887574">
    <property type="component" value="Unplaced"/>
</dbReference>
<protein>
    <recommendedName>
        <fullName evidence="1">Domain of unknown function DB domain-containing protein</fullName>
    </recommendedName>
</protein>
<organism evidence="2 3">
    <name type="scientific">Ditylenchus dipsaci</name>
    <dbReference type="NCBI Taxonomy" id="166011"/>
    <lineage>
        <taxon>Eukaryota</taxon>
        <taxon>Metazoa</taxon>
        <taxon>Ecdysozoa</taxon>
        <taxon>Nematoda</taxon>
        <taxon>Chromadorea</taxon>
        <taxon>Rhabditida</taxon>
        <taxon>Tylenchina</taxon>
        <taxon>Tylenchomorpha</taxon>
        <taxon>Sphaerularioidea</taxon>
        <taxon>Anguinidae</taxon>
        <taxon>Anguininae</taxon>
        <taxon>Ditylenchus</taxon>
    </lineage>
</organism>
<evidence type="ECO:0000259" key="1">
    <source>
        <dbReference type="Pfam" id="PF01682"/>
    </source>
</evidence>
<feature type="domain" description="Domain of unknown function DB" evidence="1">
    <location>
        <begin position="27"/>
        <end position="65"/>
    </location>
</feature>
<evidence type="ECO:0000313" key="3">
    <source>
        <dbReference type="WBParaSite" id="jg1350"/>
    </source>
</evidence>
<accession>A0A915CY09</accession>